<dbReference type="GO" id="GO:0005524">
    <property type="term" value="F:ATP binding"/>
    <property type="evidence" value="ECO:0007669"/>
    <property type="project" value="UniProtKB-KW"/>
</dbReference>
<protein>
    <submittedName>
        <fullName evidence="6">Vitamin B12 import ATP-binding protein BtuD</fullName>
    </submittedName>
</protein>
<dbReference type="SUPFAM" id="SSF52540">
    <property type="entry name" value="P-loop containing nucleoside triphosphate hydrolases"/>
    <property type="match status" value="1"/>
</dbReference>
<dbReference type="PANTHER" id="PTHR43335">
    <property type="entry name" value="ABC TRANSPORTER, ATP-BINDING PROTEIN"/>
    <property type="match status" value="1"/>
</dbReference>
<dbReference type="GO" id="GO:0016887">
    <property type="term" value="F:ATP hydrolysis activity"/>
    <property type="evidence" value="ECO:0007669"/>
    <property type="project" value="InterPro"/>
</dbReference>
<keyword evidence="2" id="KW-0813">Transport</keyword>
<evidence type="ECO:0000256" key="4">
    <source>
        <dbReference type="ARBA" id="ARBA00022840"/>
    </source>
</evidence>
<dbReference type="InterPro" id="IPR003439">
    <property type="entry name" value="ABC_transporter-like_ATP-bd"/>
</dbReference>
<dbReference type="Gene3D" id="3.40.50.300">
    <property type="entry name" value="P-loop containing nucleotide triphosphate hydrolases"/>
    <property type="match status" value="1"/>
</dbReference>
<organism evidence="6">
    <name type="scientific">bioreactor metagenome</name>
    <dbReference type="NCBI Taxonomy" id="1076179"/>
    <lineage>
        <taxon>unclassified sequences</taxon>
        <taxon>metagenomes</taxon>
        <taxon>ecological metagenomes</taxon>
    </lineage>
</organism>
<sequence length="246" mass="26027">MTSSQATPVAELVDVSYGYRRSPVLTGLDLRVRPGRVYGLLGRNGAGKSTTMKLLVGLLTPSSGQVRLFGSPFARTSLARVGASIDGPALYGHLSATQNLQVHAALLGVGPDRVRDVLAAVGLADTGRRAAARFSTGMKVRLALAIALLGDPELLILDEPQNGLDPEGIRELRGLLRDLADAGRAVLVSSHVLGEVEQIADDIGVLAAGRLQYEGPLTRLAPDGDLERAYFTLTETREAVTRKAVR</sequence>
<evidence type="ECO:0000256" key="1">
    <source>
        <dbReference type="ARBA" id="ARBA00005417"/>
    </source>
</evidence>
<feature type="domain" description="ABC transporter" evidence="5">
    <location>
        <begin position="10"/>
        <end position="233"/>
    </location>
</feature>
<proteinExistence type="inferred from homology"/>
<dbReference type="AlphaFoldDB" id="A0A645CI18"/>
<dbReference type="PANTHER" id="PTHR43335:SF4">
    <property type="entry name" value="ABC TRANSPORTER, ATP-BINDING PROTEIN"/>
    <property type="match status" value="1"/>
</dbReference>
<evidence type="ECO:0000256" key="2">
    <source>
        <dbReference type="ARBA" id="ARBA00022448"/>
    </source>
</evidence>
<comment type="caution">
    <text evidence="6">The sequence shown here is derived from an EMBL/GenBank/DDBJ whole genome shotgun (WGS) entry which is preliminary data.</text>
</comment>
<evidence type="ECO:0000256" key="3">
    <source>
        <dbReference type="ARBA" id="ARBA00022741"/>
    </source>
</evidence>
<comment type="similarity">
    <text evidence="1">Belongs to the ABC transporter superfamily.</text>
</comment>
<keyword evidence="4 6" id="KW-0067">ATP-binding</keyword>
<dbReference type="InterPro" id="IPR003593">
    <property type="entry name" value="AAA+_ATPase"/>
</dbReference>
<dbReference type="InterPro" id="IPR027417">
    <property type="entry name" value="P-loop_NTPase"/>
</dbReference>
<reference evidence="6" key="1">
    <citation type="submission" date="2019-08" db="EMBL/GenBank/DDBJ databases">
        <authorList>
            <person name="Kucharzyk K."/>
            <person name="Murdoch R.W."/>
            <person name="Higgins S."/>
            <person name="Loffler F."/>
        </authorList>
    </citation>
    <scope>NUCLEOTIDE SEQUENCE</scope>
</reference>
<evidence type="ECO:0000313" key="6">
    <source>
        <dbReference type="EMBL" id="MPM76581.1"/>
    </source>
</evidence>
<accession>A0A645CI18</accession>
<dbReference type="PROSITE" id="PS50893">
    <property type="entry name" value="ABC_TRANSPORTER_2"/>
    <property type="match status" value="1"/>
</dbReference>
<dbReference type="SMART" id="SM00382">
    <property type="entry name" value="AAA"/>
    <property type="match status" value="1"/>
</dbReference>
<dbReference type="Pfam" id="PF00005">
    <property type="entry name" value="ABC_tran"/>
    <property type="match status" value="1"/>
</dbReference>
<gene>
    <name evidence="6" type="primary">btuD_255</name>
    <name evidence="6" type="ORF">SDC9_123580</name>
</gene>
<dbReference type="EMBL" id="VSSQ01027366">
    <property type="protein sequence ID" value="MPM76581.1"/>
    <property type="molecule type" value="Genomic_DNA"/>
</dbReference>
<keyword evidence="3" id="KW-0547">Nucleotide-binding</keyword>
<evidence type="ECO:0000259" key="5">
    <source>
        <dbReference type="PROSITE" id="PS50893"/>
    </source>
</evidence>
<name>A0A645CI18_9ZZZZ</name>